<dbReference type="VEuPathDB" id="AmoebaDB:NAEGRDRAFT_57939"/>
<accession>D2VE66</accession>
<evidence type="ECO:0000256" key="2">
    <source>
        <dbReference type="SAM" id="MobiDB-lite"/>
    </source>
</evidence>
<dbReference type="Proteomes" id="UP000006671">
    <property type="component" value="Unassembled WGS sequence"/>
</dbReference>
<sequence length="522" mass="59118">MKKGPQPKTSSPEQHSPSSSASSLDKTSHQVYNTSSSSSSIKSTSLSSHRHNPYQTTTPSSLPSSHYDISNNSSEPAPFNYQIIDLYFDVVSVGCPVLQRDAMLMICSKRPEENSKAEEVAMLYAIQALCYQRLGRKLEGRASFKMARKFLSDVFDILDNFQIAATFLYLANFCIGEGEPNQAKYYLNSVQFFIDQNKEQLANDELFGNLCKMFMYIGLLMKEDAVIFSNDEGLQEGVGTDLKKQLILSEKALVVIYQFFVFFTQHISDGECGKTVPPSTSESILQEYILTINSQAIQYNRYQLESSPAKSSVHKLLHLFIIDGLRLGILLKSPNNADDAIIEIANRVTNYSTLMYFPYLPSHIISVVANAARVHLAIVKQIQRRERFDNGVDYHDIIRKDHRALTILADRYTIAENKARTLVKQLRDELVERENQLARMYRQPTQQQSLPQYSAIDLPNVIPNDEESSQRLEEMLANNPGIDKLPPLPSSNEEQASSPFLDFDFFTPSNSENFYTDPQMLL</sequence>
<dbReference type="GeneID" id="8848888"/>
<protein>
    <submittedName>
        <fullName evidence="3">Predicted protein</fullName>
    </submittedName>
</protein>
<keyword evidence="4" id="KW-1185">Reference proteome</keyword>
<dbReference type="EMBL" id="GG738866">
    <property type="protein sequence ID" value="EFC44742.1"/>
    <property type="molecule type" value="Genomic_DNA"/>
</dbReference>
<feature type="coiled-coil region" evidence="1">
    <location>
        <begin position="416"/>
        <end position="443"/>
    </location>
</feature>
<organism evidence="4">
    <name type="scientific">Naegleria gruberi</name>
    <name type="common">Amoeba</name>
    <dbReference type="NCBI Taxonomy" id="5762"/>
    <lineage>
        <taxon>Eukaryota</taxon>
        <taxon>Discoba</taxon>
        <taxon>Heterolobosea</taxon>
        <taxon>Tetramitia</taxon>
        <taxon>Eutetramitia</taxon>
        <taxon>Vahlkampfiidae</taxon>
        <taxon>Naegleria</taxon>
    </lineage>
</organism>
<feature type="region of interest" description="Disordered" evidence="2">
    <location>
        <begin position="1"/>
        <end position="69"/>
    </location>
</feature>
<evidence type="ECO:0000313" key="3">
    <source>
        <dbReference type="EMBL" id="EFC44742.1"/>
    </source>
</evidence>
<reference evidence="3 4" key="1">
    <citation type="journal article" date="2010" name="Cell">
        <title>The genome of Naegleria gruberi illuminates early eukaryotic versatility.</title>
        <authorList>
            <person name="Fritz-Laylin L.K."/>
            <person name="Prochnik S.E."/>
            <person name="Ginger M.L."/>
            <person name="Dacks J.B."/>
            <person name="Carpenter M.L."/>
            <person name="Field M.C."/>
            <person name="Kuo A."/>
            <person name="Paredez A."/>
            <person name="Chapman J."/>
            <person name="Pham J."/>
            <person name="Shu S."/>
            <person name="Neupane R."/>
            <person name="Cipriano M."/>
            <person name="Mancuso J."/>
            <person name="Tu H."/>
            <person name="Salamov A."/>
            <person name="Lindquist E."/>
            <person name="Shapiro H."/>
            <person name="Lucas S."/>
            <person name="Grigoriev I.V."/>
            <person name="Cande W.Z."/>
            <person name="Fulton C."/>
            <person name="Rokhsar D.S."/>
            <person name="Dawson S.C."/>
        </authorList>
    </citation>
    <scope>NUCLEOTIDE SEQUENCE [LARGE SCALE GENOMIC DNA]</scope>
    <source>
        <strain evidence="3 4">NEG-M</strain>
    </source>
</reference>
<keyword evidence="1" id="KW-0175">Coiled coil</keyword>
<dbReference type="RefSeq" id="XP_002677486.1">
    <property type="nucleotide sequence ID" value="XM_002677440.1"/>
</dbReference>
<feature type="region of interest" description="Disordered" evidence="2">
    <location>
        <begin position="479"/>
        <end position="502"/>
    </location>
</feature>
<evidence type="ECO:0000313" key="4">
    <source>
        <dbReference type="Proteomes" id="UP000006671"/>
    </source>
</evidence>
<feature type="compositionally biased region" description="Polar residues" evidence="2">
    <location>
        <begin position="53"/>
        <end position="69"/>
    </location>
</feature>
<dbReference type="CDD" id="cd12148">
    <property type="entry name" value="fungal_TF_MHR"/>
    <property type="match status" value="1"/>
</dbReference>
<dbReference type="AlphaFoldDB" id="D2VE66"/>
<feature type="compositionally biased region" description="Low complexity" evidence="2">
    <location>
        <begin position="35"/>
        <end position="47"/>
    </location>
</feature>
<gene>
    <name evidence="3" type="ORF">NAEGRDRAFT_57939</name>
</gene>
<dbReference type="InParanoid" id="D2VE66"/>
<feature type="compositionally biased region" description="Low complexity" evidence="2">
    <location>
        <begin position="10"/>
        <end position="25"/>
    </location>
</feature>
<name>D2VE66_NAEGR</name>
<proteinExistence type="predicted"/>
<evidence type="ECO:0000256" key="1">
    <source>
        <dbReference type="SAM" id="Coils"/>
    </source>
</evidence>
<dbReference type="KEGG" id="ngr:NAEGRDRAFT_57939"/>